<dbReference type="Gene3D" id="3.40.50.11350">
    <property type="match status" value="1"/>
</dbReference>
<name>A0A916YBF2_9SPHN</name>
<sequence length="312" mass="34304">MKNRIRDIAGPLWPTLVRGRTRVARVAKAALGARAFALAERRRRSLAIDLDRPVGMGGLIAHALLLHAWAEDAGTQLEIRASSPLYGDGRADVFRHWFERGTGNQTAPLGLFASEYLIRHRAPQHVPLDRAYALMAAHFRPSAILSDAIEAAAASIGPYDTAIHFRGTDKVLDSGKVDYRQMFAASDDALRQCEGETVFLATDDPGLADALRKRHGGVTFASYDIGEVPEGMPRHFSSLAPEDKAREALVNIWLISRATRVFRTSSYLSSISRLLNPAQKTVTINRTILAETPFPEQGVLEQEARERGTGQL</sequence>
<dbReference type="AlphaFoldDB" id="A0A916YBF2"/>
<dbReference type="EMBL" id="BMIO01000002">
    <property type="protein sequence ID" value="GGD36785.1"/>
    <property type="molecule type" value="Genomic_DNA"/>
</dbReference>
<proteinExistence type="predicted"/>
<protein>
    <submittedName>
        <fullName evidence="1">Uncharacterized protein</fullName>
    </submittedName>
</protein>
<evidence type="ECO:0000313" key="1">
    <source>
        <dbReference type="EMBL" id="GGD36785.1"/>
    </source>
</evidence>
<reference evidence="1 2" key="1">
    <citation type="journal article" date="2014" name="Int. J. Syst. Evol. Microbiol.">
        <title>Complete genome sequence of Corynebacterium casei LMG S-19264T (=DSM 44701T), isolated from a smear-ripened cheese.</title>
        <authorList>
            <consortium name="US DOE Joint Genome Institute (JGI-PGF)"/>
            <person name="Walter F."/>
            <person name="Albersmeier A."/>
            <person name="Kalinowski J."/>
            <person name="Ruckert C."/>
        </authorList>
    </citation>
    <scope>NUCLEOTIDE SEQUENCE [LARGE SCALE GENOMIC DNA]</scope>
    <source>
        <strain evidence="1 2">CGMCC 1.15358</strain>
    </source>
</reference>
<keyword evidence="2" id="KW-1185">Reference proteome</keyword>
<comment type="caution">
    <text evidence="1">The sequence shown here is derived from an EMBL/GenBank/DDBJ whole genome shotgun (WGS) entry which is preliminary data.</text>
</comment>
<dbReference type="RefSeq" id="WP_066764796.1">
    <property type="nucleotide sequence ID" value="NZ_BMIO01000002.1"/>
</dbReference>
<dbReference type="Proteomes" id="UP000598997">
    <property type="component" value="Unassembled WGS sequence"/>
</dbReference>
<gene>
    <name evidence="1" type="ORF">GCM10010989_08630</name>
</gene>
<organism evidence="1 2">
    <name type="scientific">Croceicoccus pelagius</name>
    <dbReference type="NCBI Taxonomy" id="1703341"/>
    <lineage>
        <taxon>Bacteria</taxon>
        <taxon>Pseudomonadati</taxon>
        <taxon>Pseudomonadota</taxon>
        <taxon>Alphaproteobacteria</taxon>
        <taxon>Sphingomonadales</taxon>
        <taxon>Erythrobacteraceae</taxon>
        <taxon>Croceicoccus</taxon>
    </lineage>
</organism>
<dbReference type="OrthoDB" id="7432729at2"/>
<accession>A0A916YBF2</accession>
<evidence type="ECO:0000313" key="2">
    <source>
        <dbReference type="Proteomes" id="UP000598997"/>
    </source>
</evidence>